<dbReference type="InterPro" id="IPR022033">
    <property type="entry name" value="Rav1p_C"/>
</dbReference>
<proteinExistence type="predicted"/>
<dbReference type="InterPro" id="IPR036322">
    <property type="entry name" value="WD40_repeat_dom_sf"/>
</dbReference>
<evidence type="ECO:0000313" key="3">
    <source>
        <dbReference type="Proteomes" id="UP000310689"/>
    </source>
</evidence>
<dbReference type="PANTHER" id="PTHR13950">
    <property type="entry name" value="RABCONNECTIN-RELATED"/>
    <property type="match status" value="1"/>
</dbReference>
<protein>
    <recommendedName>
        <fullName evidence="1">RAVE complex protein Rav1 C-terminal domain-containing protein</fullName>
    </recommendedName>
</protein>
<comment type="caution">
    <text evidence="2">The sequence shown here is derived from an EMBL/GenBank/DDBJ whole genome shotgun (WGS) entry which is preliminary data.</text>
</comment>
<dbReference type="InterPro" id="IPR052208">
    <property type="entry name" value="DmX-like/RAVE_component"/>
</dbReference>
<accession>A0A4T0IXT5</accession>
<dbReference type="SUPFAM" id="SSF50978">
    <property type="entry name" value="WD40 repeat-like"/>
    <property type="match status" value="1"/>
</dbReference>
<dbReference type="GO" id="GO:0043291">
    <property type="term" value="C:RAVE complex"/>
    <property type="evidence" value="ECO:0007669"/>
    <property type="project" value="TreeGrafter"/>
</dbReference>
<sequence length="1089" mass="121530">MTPSSVSVYQNFILSSTAPSTNPHIPSLSPDSCYLAMSHLGSSTVLLQRTPSLSPFQSLPHLSPIRSLQWRDNSLLIVETSDNDLYAYIRSSPTKFDPWTIYVSPCLLRSFWLGPSTTDLLLRRALSDSNYLFHQNSPLSSLIATRRYESVSRISQFSRDLILNFSSDGYNLSINAINDTSHSTCNYIRSSPIVQLKLNEYIPNDITDIRLTCSSSHSPIYIIALRDANRGLLVGVLNPASIFDPVPDTNLHPPIHWLRNADHAQHTYAIRFITTDPLGQTLSTYSHQDGKLIHWHVVDTPSNAMHKLGILNSVASLDGLQDVYASIHVHNVFAIAFQDRVEVHKDGSLVRSLPFKASTVLFTSNSKHLHVVEHNDTSMIVTWLALSSCDVVHRETLSPILHTATVSTKYLTKANIPSYKSRSRTKSAVTYDIHPLLLAVNEDGRVIFVEIEDKLRTHTSDTTLRIEEFTNSDLLASCSHSRHTAVAANGKVRIYNYHNILEHEYAPSLTLNMEFLSLADYEGGVLLLVNESNLVRIWVSTHDASTRWIELTRLTLPAYESTAITAATFLHNGTVALVTNANIHIQSVLHLLSTSLSPYLDGFIGASEKPLRQLSLYEVVALVAGPVQEWYPGFLARCVDLGYTEMLRGALRRLRRAIVHHDMSKLVNAFVFADEEDCEEDDEDSRYPVIDEQFINALSTVKGFIGSSAYDSLSNIIRSIQLASDNCTKADEYAWKAVYYASLANRLNSHIALFALLSQNEQLISDVLPNDAATLLAYPSIWLPDQHYQSKMEIIAKKMSTTTEDTIDPSRYAVSVVYFALKKKSSVLTLWKYAYGHKERENVVRFLSRDFDGDGEQAQVNRVAATKNAYVLLSKRRYDYAAAFFVLAHKHADATKILIKHCTDYELALCVARSSGDNTLFNTVLKDMALWAVRHGDTALVVAALIKLDRKVLASKCLLDMKSALRDDFFANTVLGDPCDLDFALVGLCNNSAIPKAFIEVEGKVAMRCANQLARDGCHVLAVKLLSEWKFGGVKERLDNLERNTNTAPQSHTNNSTLTPAQPKTNIVASQPKQSSQHVDQFDMSAFGF</sequence>
<dbReference type="Proteomes" id="UP000310689">
    <property type="component" value="Unassembled WGS sequence"/>
</dbReference>
<evidence type="ECO:0000259" key="1">
    <source>
        <dbReference type="Pfam" id="PF12234"/>
    </source>
</evidence>
<reference evidence="2 3" key="1">
    <citation type="submission" date="2019-03" db="EMBL/GenBank/DDBJ databases">
        <title>Sequencing 23 genomes of Wallemia ichthyophaga.</title>
        <authorList>
            <person name="Gostincar C."/>
        </authorList>
    </citation>
    <scope>NUCLEOTIDE SEQUENCE [LARGE SCALE GENOMIC DNA]</scope>
    <source>
        <strain evidence="2 3">EXF-6200</strain>
    </source>
</reference>
<dbReference type="AlphaFoldDB" id="A0A4T0IXT5"/>
<evidence type="ECO:0000313" key="2">
    <source>
        <dbReference type="EMBL" id="TIB34966.1"/>
    </source>
</evidence>
<name>A0A4T0IXT5_WALIC</name>
<organism evidence="2 3">
    <name type="scientific">Wallemia ichthyophaga</name>
    <dbReference type="NCBI Taxonomy" id="245174"/>
    <lineage>
        <taxon>Eukaryota</taxon>
        <taxon>Fungi</taxon>
        <taxon>Dikarya</taxon>
        <taxon>Basidiomycota</taxon>
        <taxon>Wallemiomycotina</taxon>
        <taxon>Wallemiomycetes</taxon>
        <taxon>Wallemiales</taxon>
        <taxon>Wallemiaceae</taxon>
        <taxon>Wallemia</taxon>
    </lineage>
</organism>
<dbReference type="GO" id="GO:0007035">
    <property type="term" value="P:vacuolar acidification"/>
    <property type="evidence" value="ECO:0007669"/>
    <property type="project" value="TreeGrafter"/>
</dbReference>
<gene>
    <name evidence="2" type="ORF">E3P86_02731</name>
</gene>
<dbReference type="EMBL" id="SPOI01000153">
    <property type="protein sequence ID" value="TIB34966.1"/>
    <property type="molecule type" value="Genomic_DNA"/>
</dbReference>
<dbReference type="PANTHER" id="PTHR13950:SF9">
    <property type="entry name" value="RABCONNECTIN-3A"/>
    <property type="match status" value="1"/>
</dbReference>
<feature type="domain" description="RAVE complex protein Rav1 C-terminal" evidence="1">
    <location>
        <begin position="542"/>
        <end position="969"/>
    </location>
</feature>
<dbReference type="Pfam" id="PF12234">
    <property type="entry name" value="Rav1p_C"/>
    <property type="match status" value="1"/>
</dbReference>